<feature type="transmembrane region" description="Helical" evidence="1">
    <location>
        <begin position="158"/>
        <end position="177"/>
    </location>
</feature>
<sequence>MVMGEGSPHNTEQKLGNGQSEVKEALDKGNLNSKNPRVSYDFPKRPLFGRATLRSAYQVISFYIIGAVIGTLIWFNAENVQLKLFGAGLIFPGSGYLALSRSYIWAFMLNTIMIPVMIFGWFWGGAVPLPLGVHYGAALVAAYVGSDRSHSSCFKYTPYVAWVINLVLLSLWQLSIYNMEKEQENIRNTRNEWITAQVEELDQVYLKGLEARSIGADELTPQQIGHLRYLINLTRQPINSWEGFTRLDQFREGALRYQLYYILYALSMVQNNIMPNFHGYLSLAQQTAIQKVLLPASLYYWALESTWGRFSLDWDPIKKDNIMLTGWFMAGIMMYTSTTRDMQYTKTGSLVCQVTPFHKYPHSIPSMASALTENWRDCSYTLYPCEPNWVYTLCNAYGVIGIQIYDRIFGTDNWTKIGPRFKKAWCEEFMLPGGDSVVLRSSLAGIGIAAAGALDNSLTLFTQSFIPDQAKQSSAKYRKECVETDENGKVTGLKFDAMDCLDAGNYKMHEKGDVGKVWALAAAKERGDTELVHYLEKVMTESVILKSDGKGGVFADEMSTMMAICYAMANLVGLNYMREVVENGPPEYTFQGPLLAEAPYPEIIVAKAWSNGRDLELVLYDGVDSKVTADLQLERLQPGMKYFYGERSLTPDADGKARMVVTVEGRTVFHLKLEN</sequence>
<feature type="transmembrane region" description="Helical" evidence="1">
    <location>
        <begin position="129"/>
        <end position="146"/>
    </location>
</feature>
<evidence type="ECO:0000313" key="3">
    <source>
        <dbReference type="EMBL" id="KAL2823620.1"/>
    </source>
</evidence>
<reference evidence="3 4" key="1">
    <citation type="submission" date="2024-07" db="EMBL/GenBank/DDBJ databases">
        <title>Section-level genome sequencing and comparative genomics of Aspergillus sections Usti and Cavernicolus.</title>
        <authorList>
            <consortium name="Lawrence Berkeley National Laboratory"/>
            <person name="Nybo J.L."/>
            <person name="Vesth T.C."/>
            <person name="Theobald S."/>
            <person name="Frisvad J.C."/>
            <person name="Larsen T.O."/>
            <person name="Kjaerboelling I."/>
            <person name="Rothschild-Mancinelli K."/>
            <person name="Lyhne E.K."/>
            <person name="Kogle M.E."/>
            <person name="Barry K."/>
            <person name="Clum A."/>
            <person name="Na H."/>
            <person name="Ledsgaard L."/>
            <person name="Lin J."/>
            <person name="Lipzen A."/>
            <person name="Kuo A."/>
            <person name="Riley R."/>
            <person name="Mondo S."/>
            <person name="LaButti K."/>
            <person name="Haridas S."/>
            <person name="Pangalinan J."/>
            <person name="Salamov A.A."/>
            <person name="Simmons B.A."/>
            <person name="Magnuson J.K."/>
            <person name="Chen J."/>
            <person name="Drula E."/>
            <person name="Henrissat B."/>
            <person name="Wiebenga A."/>
            <person name="Lubbers R.J."/>
            <person name="Gomes A.C."/>
            <person name="Makela M.R."/>
            <person name="Stajich J."/>
            <person name="Grigoriev I.V."/>
            <person name="Mortensen U.H."/>
            <person name="De vries R.P."/>
            <person name="Baker S.E."/>
            <person name="Andersen M.R."/>
        </authorList>
    </citation>
    <scope>NUCLEOTIDE SEQUENCE [LARGE SCALE GENOMIC DNA]</scope>
    <source>
        <strain evidence="3 4">CBS 600.67</strain>
    </source>
</reference>
<dbReference type="Proteomes" id="UP001610335">
    <property type="component" value="Unassembled WGS sequence"/>
</dbReference>
<protein>
    <recommendedName>
        <fullName evidence="2">Linalool dehydratase/isomerase domain-containing protein</fullName>
    </recommendedName>
</protein>
<gene>
    <name evidence="3" type="ORF">BDW59DRAFT_163198</name>
</gene>
<keyword evidence="1" id="KW-0812">Transmembrane</keyword>
<organism evidence="3 4">
    <name type="scientific">Aspergillus cavernicola</name>
    <dbReference type="NCBI Taxonomy" id="176166"/>
    <lineage>
        <taxon>Eukaryota</taxon>
        <taxon>Fungi</taxon>
        <taxon>Dikarya</taxon>
        <taxon>Ascomycota</taxon>
        <taxon>Pezizomycotina</taxon>
        <taxon>Eurotiomycetes</taxon>
        <taxon>Eurotiomycetidae</taxon>
        <taxon>Eurotiales</taxon>
        <taxon>Aspergillaceae</taxon>
        <taxon>Aspergillus</taxon>
        <taxon>Aspergillus subgen. Nidulantes</taxon>
    </lineage>
</organism>
<comment type="caution">
    <text evidence="3">The sequence shown here is derived from an EMBL/GenBank/DDBJ whole genome shotgun (WGS) entry which is preliminary data.</text>
</comment>
<evidence type="ECO:0000259" key="2">
    <source>
        <dbReference type="Pfam" id="PF18566"/>
    </source>
</evidence>
<dbReference type="InterPro" id="IPR041411">
    <property type="entry name" value="Ldi"/>
</dbReference>
<dbReference type="EMBL" id="JBFXLS010000051">
    <property type="protein sequence ID" value="KAL2823620.1"/>
    <property type="molecule type" value="Genomic_DNA"/>
</dbReference>
<feature type="domain" description="Linalool dehydratase/isomerase" evidence="2">
    <location>
        <begin position="256"/>
        <end position="557"/>
    </location>
</feature>
<evidence type="ECO:0000256" key="1">
    <source>
        <dbReference type="SAM" id="Phobius"/>
    </source>
</evidence>
<feature type="transmembrane region" description="Helical" evidence="1">
    <location>
        <begin position="55"/>
        <end position="75"/>
    </location>
</feature>
<keyword evidence="4" id="KW-1185">Reference proteome</keyword>
<evidence type="ECO:0000313" key="4">
    <source>
        <dbReference type="Proteomes" id="UP001610335"/>
    </source>
</evidence>
<keyword evidence="1" id="KW-0472">Membrane</keyword>
<keyword evidence="1" id="KW-1133">Transmembrane helix</keyword>
<feature type="transmembrane region" description="Helical" evidence="1">
    <location>
        <begin position="81"/>
        <end position="99"/>
    </location>
</feature>
<proteinExistence type="predicted"/>
<name>A0ABR4I7E0_9EURO</name>
<accession>A0ABR4I7E0</accession>
<dbReference type="Pfam" id="PF18566">
    <property type="entry name" value="Ldi"/>
    <property type="match status" value="1"/>
</dbReference>